<reference evidence="3 4" key="1">
    <citation type="submission" date="2018-07" db="EMBL/GenBank/DDBJ databases">
        <title>Venubactetium sediminum gen. nov., sp. nov., isolated from a marine solar saltern.</title>
        <authorList>
            <person name="Wang S."/>
        </authorList>
    </citation>
    <scope>NUCLEOTIDE SEQUENCE [LARGE SCALE GENOMIC DNA]</scope>
    <source>
        <strain evidence="3 4">WD2A32</strain>
    </source>
</reference>
<evidence type="ECO:0000259" key="2">
    <source>
        <dbReference type="PROSITE" id="PS50110"/>
    </source>
</evidence>
<keyword evidence="4" id="KW-1185">Reference proteome</keyword>
<dbReference type="EMBL" id="QPMH01000012">
    <property type="protein sequence ID" value="RDD61361.1"/>
    <property type="molecule type" value="Genomic_DNA"/>
</dbReference>
<dbReference type="SUPFAM" id="SSF52172">
    <property type="entry name" value="CheY-like"/>
    <property type="match status" value="1"/>
</dbReference>
<dbReference type="PROSITE" id="PS50110">
    <property type="entry name" value="RESPONSE_REGULATORY"/>
    <property type="match status" value="1"/>
</dbReference>
<dbReference type="InterPro" id="IPR011006">
    <property type="entry name" value="CheY-like_superfamily"/>
</dbReference>
<sequence length="123" mass="13243">MSGPNVYIVSKGRRNAQLMLEVLARQGAAAQAFQSLDDLESAIASNPAPDLVFIDVVGFGKDLWRTCEWLHEHGTAFFVIYPPNQERLEALGSAHGARGTLKKPVSVAVLSKLIQDVSSGSHA</sequence>
<comment type="caution">
    <text evidence="3">The sequence shown here is derived from an EMBL/GenBank/DDBJ whole genome shotgun (WGS) entry which is preliminary data.</text>
</comment>
<dbReference type="Proteomes" id="UP000253941">
    <property type="component" value="Unassembled WGS sequence"/>
</dbReference>
<evidence type="ECO:0000256" key="1">
    <source>
        <dbReference type="PROSITE-ProRule" id="PRU00169"/>
    </source>
</evidence>
<proteinExistence type="predicted"/>
<dbReference type="GO" id="GO:0000160">
    <property type="term" value="P:phosphorelay signal transduction system"/>
    <property type="evidence" value="ECO:0007669"/>
    <property type="project" value="InterPro"/>
</dbReference>
<keyword evidence="1" id="KW-0597">Phosphoprotein</keyword>
<name>A0A369T7R0_9PROT</name>
<gene>
    <name evidence="3" type="ORF">DRB17_12825</name>
</gene>
<organism evidence="3 4">
    <name type="scientific">Ferruginivarius sediminum</name>
    <dbReference type="NCBI Taxonomy" id="2661937"/>
    <lineage>
        <taxon>Bacteria</taxon>
        <taxon>Pseudomonadati</taxon>
        <taxon>Pseudomonadota</taxon>
        <taxon>Alphaproteobacteria</taxon>
        <taxon>Rhodospirillales</taxon>
        <taxon>Rhodospirillaceae</taxon>
        <taxon>Ferruginivarius</taxon>
    </lineage>
</organism>
<feature type="domain" description="Response regulatory" evidence="2">
    <location>
        <begin position="5"/>
        <end position="118"/>
    </location>
</feature>
<dbReference type="Gene3D" id="3.40.50.2300">
    <property type="match status" value="1"/>
</dbReference>
<evidence type="ECO:0000313" key="4">
    <source>
        <dbReference type="Proteomes" id="UP000253941"/>
    </source>
</evidence>
<accession>A0A369T7R0</accession>
<feature type="modified residue" description="4-aspartylphosphate" evidence="1">
    <location>
        <position position="55"/>
    </location>
</feature>
<protein>
    <recommendedName>
        <fullName evidence="2">Response regulatory domain-containing protein</fullName>
    </recommendedName>
</protein>
<dbReference type="AlphaFoldDB" id="A0A369T7R0"/>
<dbReference type="InterPro" id="IPR001789">
    <property type="entry name" value="Sig_transdc_resp-reg_receiver"/>
</dbReference>
<evidence type="ECO:0000313" key="3">
    <source>
        <dbReference type="EMBL" id="RDD61361.1"/>
    </source>
</evidence>